<evidence type="ECO:0000256" key="12">
    <source>
        <dbReference type="ARBA" id="ARBA00034617"/>
    </source>
</evidence>
<evidence type="ECO:0000256" key="11">
    <source>
        <dbReference type="ARBA" id="ARBA00023235"/>
    </source>
</evidence>
<reference evidence="18 19" key="1">
    <citation type="submission" date="2020-07" db="EMBL/GenBank/DDBJ databases">
        <title>Genomic Encyclopedia of Type Strains, Phase IV (KMG-V): Genome sequencing to study the core and pangenomes of soil and plant-associated prokaryotes.</title>
        <authorList>
            <person name="Whitman W."/>
        </authorList>
    </citation>
    <scope>NUCLEOTIDE SEQUENCE [LARGE SCALE GENOMIC DNA]</scope>
    <source>
        <strain evidence="18 19">C8</strain>
    </source>
</reference>
<dbReference type="EC" id="5.6.2.4" evidence="13"/>
<gene>
    <name evidence="18" type="ORF">HNP90_000645</name>
</gene>
<dbReference type="InterPro" id="IPR014016">
    <property type="entry name" value="UvrD-like_ATP-bd"/>
</dbReference>
<dbReference type="GO" id="GO:0005829">
    <property type="term" value="C:cytosol"/>
    <property type="evidence" value="ECO:0007669"/>
    <property type="project" value="TreeGrafter"/>
</dbReference>
<dbReference type="GO" id="GO:0043138">
    <property type="term" value="F:3'-5' DNA helicase activity"/>
    <property type="evidence" value="ECO:0007669"/>
    <property type="project" value="UniProtKB-EC"/>
</dbReference>
<keyword evidence="7" id="KW-0269">Exonuclease</keyword>
<comment type="catalytic activity">
    <reaction evidence="12">
        <text>Couples ATP hydrolysis with the unwinding of duplex DNA by translocating in the 3'-5' direction.</text>
        <dbReference type="EC" id="5.6.2.4"/>
    </reaction>
</comment>
<dbReference type="InterPro" id="IPR011335">
    <property type="entry name" value="Restrct_endonuc-II-like"/>
</dbReference>
<evidence type="ECO:0000313" key="19">
    <source>
        <dbReference type="Proteomes" id="UP000533207"/>
    </source>
</evidence>
<feature type="binding site" evidence="15">
    <location>
        <begin position="22"/>
        <end position="29"/>
    </location>
    <ligand>
        <name>ATP</name>
        <dbReference type="ChEBI" id="CHEBI:30616"/>
    </ligand>
</feature>
<dbReference type="PANTHER" id="PTHR11070:SF67">
    <property type="entry name" value="DNA 3'-5' HELICASE"/>
    <property type="match status" value="1"/>
</dbReference>
<dbReference type="Pfam" id="PF00580">
    <property type="entry name" value="UvrD-helicase"/>
    <property type="match status" value="1"/>
</dbReference>
<feature type="domain" description="UvrD-like helicase ATP-binding" evidence="16">
    <location>
        <begin position="1"/>
        <end position="388"/>
    </location>
</feature>
<evidence type="ECO:0000256" key="7">
    <source>
        <dbReference type="ARBA" id="ARBA00022839"/>
    </source>
</evidence>
<keyword evidence="6 15" id="KW-0347">Helicase</keyword>
<name>A0A7J9PG90_METMI</name>
<keyword evidence="8 15" id="KW-0067">ATP-binding</keyword>
<dbReference type="Pfam" id="PF13361">
    <property type="entry name" value="UvrD_C"/>
    <property type="match status" value="2"/>
</dbReference>
<evidence type="ECO:0000256" key="10">
    <source>
        <dbReference type="ARBA" id="ARBA00023204"/>
    </source>
</evidence>
<comment type="caution">
    <text evidence="18">The sequence shown here is derived from an EMBL/GenBank/DDBJ whole genome shotgun (WGS) entry which is preliminary data.</text>
</comment>
<evidence type="ECO:0000256" key="5">
    <source>
        <dbReference type="ARBA" id="ARBA00022801"/>
    </source>
</evidence>
<dbReference type="SUPFAM" id="SSF52980">
    <property type="entry name" value="Restriction endonuclease-like"/>
    <property type="match status" value="1"/>
</dbReference>
<dbReference type="CDD" id="cd17932">
    <property type="entry name" value="DEXQc_UvrD"/>
    <property type="match status" value="1"/>
</dbReference>
<accession>A0A7J9PG90</accession>
<evidence type="ECO:0000256" key="1">
    <source>
        <dbReference type="ARBA" id="ARBA00009922"/>
    </source>
</evidence>
<dbReference type="AlphaFoldDB" id="A0A7J9PG90"/>
<dbReference type="InterPro" id="IPR000212">
    <property type="entry name" value="DNA_helicase_UvrD/REP"/>
</dbReference>
<dbReference type="GO" id="GO:0005524">
    <property type="term" value="F:ATP binding"/>
    <property type="evidence" value="ECO:0007669"/>
    <property type="project" value="UniProtKB-UniRule"/>
</dbReference>
<dbReference type="Gene3D" id="3.40.50.300">
    <property type="entry name" value="P-loop containing nucleotide triphosphate hydrolases"/>
    <property type="match status" value="4"/>
</dbReference>
<dbReference type="Proteomes" id="UP000533207">
    <property type="component" value="Unassembled WGS sequence"/>
</dbReference>
<keyword evidence="4" id="KW-0227">DNA damage</keyword>
<protein>
    <recommendedName>
        <fullName evidence="13">DNA 3'-5' helicase</fullName>
        <ecNumber evidence="13">5.6.2.4</ecNumber>
    </recommendedName>
</protein>
<dbReference type="GO" id="GO:0003677">
    <property type="term" value="F:DNA binding"/>
    <property type="evidence" value="ECO:0007669"/>
    <property type="project" value="UniProtKB-KW"/>
</dbReference>
<proteinExistence type="inferred from homology"/>
<evidence type="ECO:0000256" key="4">
    <source>
        <dbReference type="ARBA" id="ARBA00022763"/>
    </source>
</evidence>
<comment type="similarity">
    <text evidence="1">Belongs to the helicase family. UvrD subfamily.</text>
</comment>
<feature type="domain" description="UvrD-like helicase C-terminal" evidence="17">
    <location>
        <begin position="389"/>
        <end position="653"/>
    </location>
</feature>
<keyword evidence="11" id="KW-0413">Isomerase</keyword>
<evidence type="ECO:0000256" key="9">
    <source>
        <dbReference type="ARBA" id="ARBA00023125"/>
    </source>
</evidence>
<dbReference type="InterPro" id="IPR013986">
    <property type="entry name" value="DExx_box_DNA_helicase_dom_sf"/>
</dbReference>
<dbReference type="RefSeq" id="WP_011976416.1">
    <property type="nucleotide sequence ID" value="NZ_JACDUL010000002.1"/>
</dbReference>
<dbReference type="GO" id="GO:0004527">
    <property type="term" value="F:exonuclease activity"/>
    <property type="evidence" value="ECO:0007669"/>
    <property type="project" value="UniProtKB-KW"/>
</dbReference>
<organism evidence="18 19">
    <name type="scientific">Methanococcus maripaludis</name>
    <name type="common">Methanococcus deltae</name>
    <dbReference type="NCBI Taxonomy" id="39152"/>
    <lineage>
        <taxon>Archaea</taxon>
        <taxon>Methanobacteriati</taxon>
        <taxon>Methanobacteriota</taxon>
        <taxon>Methanomada group</taxon>
        <taxon>Methanococci</taxon>
        <taxon>Methanococcales</taxon>
        <taxon>Methanococcaceae</taxon>
        <taxon>Methanococcus</taxon>
    </lineage>
</organism>
<keyword evidence="10" id="KW-0234">DNA repair</keyword>
<evidence type="ECO:0000256" key="2">
    <source>
        <dbReference type="ARBA" id="ARBA00022722"/>
    </source>
</evidence>
<evidence type="ECO:0000313" key="18">
    <source>
        <dbReference type="EMBL" id="MBA2861766.1"/>
    </source>
</evidence>
<evidence type="ECO:0000256" key="13">
    <source>
        <dbReference type="ARBA" id="ARBA00034808"/>
    </source>
</evidence>
<keyword evidence="3 15" id="KW-0547">Nucleotide-binding</keyword>
<dbReference type="PROSITE" id="PS51198">
    <property type="entry name" value="UVRD_HELICASE_ATP_BIND"/>
    <property type="match status" value="1"/>
</dbReference>
<dbReference type="InterPro" id="IPR027417">
    <property type="entry name" value="P-loop_NTPase"/>
</dbReference>
<keyword evidence="5 15" id="KW-0378">Hydrolase</keyword>
<dbReference type="SUPFAM" id="SSF52540">
    <property type="entry name" value="P-loop containing nucleoside triphosphate hydrolases"/>
    <property type="match status" value="1"/>
</dbReference>
<dbReference type="Gene3D" id="3.90.320.10">
    <property type="match status" value="1"/>
</dbReference>
<dbReference type="InterPro" id="IPR014017">
    <property type="entry name" value="DNA_helicase_UvrD-like_C"/>
</dbReference>
<evidence type="ECO:0000256" key="8">
    <source>
        <dbReference type="ARBA" id="ARBA00022840"/>
    </source>
</evidence>
<evidence type="ECO:0000259" key="17">
    <source>
        <dbReference type="PROSITE" id="PS51217"/>
    </source>
</evidence>
<evidence type="ECO:0000256" key="3">
    <source>
        <dbReference type="ARBA" id="ARBA00022741"/>
    </source>
</evidence>
<evidence type="ECO:0000256" key="6">
    <source>
        <dbReference type="ARBA" id="ARBA00022806"/>
    </source>
</evidence>
<dbReference type="PROSITE" id="PS51217">
    <property type="entry name" value="UVRD_HELICASE_CTER"/>
    <property type="match status" value="1"/>
</dbReference>
<dbReference type="PANTHER" id="PTHR11070">
    <property type="entry name" value="UVRD / RECB / PCRA DNA HELICASE FAMILY MEMBER"/>
    <property type="match status" value="1"/>
</dbReference>
<evidence type="ECO:0000259" key="16">
    <source>
        <dbReference type="PROSITE" id="PS51198"/>
    </source>
</evidence>
<sequence length="945" mass="110207">MVFNPKQDEVAENINGIYVVDAGPGTGKTHTITKRYLNILNSADIGDILLLTFTKNAAENMKKKIFNKVISHDSSINLLDANISTFHSFCNKILRENPESAPYYLGINEPLSKNYSILESSILENYFFKSVYYDFKEKNLEKYPEIFKTVSKNYFEILFLIKKLLSKGIFPTKDGWFLDGEKRLIGDFEEFLKVSNNSNAPVMGKKDFTQSKMLKKFKSSGDKVYLDTPDDIEENKQISQKYIEESFNEDRADLLSFIHDIYFNYIEKSVIENKLNFDFLTMFSYLMLYHDHKLRENNSFRYIMVDEFQDTNELQFILTLMLLKEPNLCAVGDWKQGIYGFRNATIDNILNFEEKLNEYKNLLNDEFERIKFDLNAENKEFVINFRSSQKILDFSNNALIAKGSSSEEIDSNEILKNVTKLSANFDMKEYSEIEFINSKDKESEIKSILSKISEIVNNEKYKIVDYNDEKPVFRPIEYSDIAVLSRTRNFGLEIHKHAKKLGIPAKYDGGIELFNARESVLILAWLRLLSNIDDKRAWVTILAEDNYPYLEKRKIISEKEYPEKYIEFRKNLQKIQNNVIFLISEIFKHYNIDNDYSNAITAQISSLCSNNLISTKILANFIEEAIQNNETFEIEIDSSPNSITIQTVHGSKGLEYPVVFIVNCNQKNFPSEMSEKGLLTHSDLYGARLSKIYGIKGEYHSLFNNWKADLLKAAVLREYDEERRLMFVAITRAKQYVYFTAYNPSNFFKELSRDFSILEPSEFEFSKIENDVEIQNTEFELENYVKQGHIYSVHDFIDFTPSEGGRGIEFGNYIHHVAEQFALKKEVFDDSKEVLEVKNFIDSLDAIELIPEIECSLPVNGNLIRGIIDLLAMYDDKIEIIDYKTDVSKINHEEYRKQLSIYYYVVKEYFKKNTLCKIYYVSLEEVVEVNPLGYDELVSLMSERI</sequence>
<dbReference type="GO" id="GO:0000725">
    <property type="term" value="P:recombinational repair"/>
    <property type="evidence" value="ECO:0007669"/>
    <property type="project" value="TreeGrafter"/>
</dbReference>
<dbReference type="InterPro" id="IPR038726">
    <property type="entry name" value="PDDEXK_AddAB-type"/>
</dbReference>
<evidence type="ECO:0000256" key="14">
    <source>
        <dbReference type="ARBA" id="ARBA00048988"/>
    </source>
</evidence>
<dbReference type="InterPro" id="IPR011604">
    <property type="entry name" value="PDDEXK-like_dom_sf"/>
</dbReference>
<evidence type="ECO:0000256" key="15">
    <source>
        <dbReference type="PROSITE-ProRule" id="PRU00560"/>
    </source>
</evidence>
<keyword evidence="2" id="KW-0540">Nuclease</keyword>
<dbReference type="EMBL" id="JACDUL010000002">
    <property type="protein sequence ID" value="MBA2861766.1"/>
    <property type="molecule type" value="Genomic_DNA"/>
</dbReference>
<keyword evidence="9" id="KW-0238">DNA-binding</keyword>
<dbReference type="Gene3D" id="1.10.10.160">
    <property type="match status" value="1"/>
</dbReference>
<dbReference type="Pfam" id="PF12705">
    <property type="entry name" value="PDDEXK_1"/>
    <property type="match status" value="1"/>
</dbReference>
<comment type="catalytic activity">
    <reaction evidence="14">
        <text>ATP + H2O = ADP + phosphate + H(+)</text>
        <dbReference type="Rhea" id="RHEA:13065"/>
        <dbReference type="ChEBI" id="CHEBI:15377"/>
        <dbReference type="ChEBI" id="CHEBI:15378"/>
        <dbReference type="ChEBI" id="CHEBI:30616"/>
        <dbReference type="ChEBI" id="CHEBI:43474"/>
        <dbReference type="ChEBI" id="CHEBI:456216"/>
        <dbReference type="EC" id="5.6.2.4"/>
    </reaction>
</comment>